<protein>
    <recommendedName>
        <fullName evidence="5">Porin</fullName>
    </recommendedName>
</protein>
<comment type="caution">
    <text evidence="3">The sequence shown here is derived from an EMBL/GenBank/DDBJ whole genome shotgun (WGS) entry which is preliminary data.</text>
</comment>
<sequence length="70" mass="7290">MSNRRPCVNGILAAVLSASIIPLHGALAQGKSPMAQKPIAKLPATLPGENEFTPEEAVKREPEAAADGEE</sequence>
<evidence type="ECO:0000256" key="2">
    <source>
        <dbReference type="SAM" id="SignalP"/>
    </source>
</evidence>
<gene>
    <name evidence="3" type="ORF">V3H18_07435</name>
</gene>
<accession>A0ABU7XG75</accession>
<proteinExistence type="predicted"/>
<keyword evidence="4" id="KW-1185">Reference proteome</keyword>
<dbReference type="Proteomes" id="UP001350748">
    <property type="component" value="Unassembled WGS sequence"/>
</dbReference>
<dbReference type="RefSeq" id="WP_332081362.1">
    <property type="nucleotide sequence ID" value="NZ_JAZHYN010000016.1"/>
</dbReference>
<reference evidence="3 4" key="1">
    <citation type="submission" date="2024-02" db="EMBL/GenBank/DDBJ databases">
        <authorList>
            <person name="Grouzdev D."/>
        </authorList>
    </citation>
    <scope>NUCLEOTIDE SEQUENCE [LARGE SCALE GENOMIC DNA]</scope>
    <source>
        <strain evidence="3 4">9N</strain>
    </source>
</reference>
<evidence type="ECO:0000313" key="4">
    <source>
        <dbReference type="Proteomes" id="UP001350748"/>
    </source>
</evidence>
<name>A0ABU7XG75_9HYPH</name>
<evidence type="ECO:0000256" key="1">
    <source>
        <dbReference type="SAM" id="MobiDB-lite"/>
    </source>
</evidence>
<evidence type="ECO:0008006" key="5">
    <source>
        <dbReference type="Google" id="ProtNLM"/>
    </source>
</evidence>
<keyword evidence="2" id="KW-0732">Signal</keyword>
<dbReference type="EMBL" id="JAZHYN010000016">
    <property type="protein sequence ID" value="MEF3366363.1"/>
    <property type="molecule type" value="Genomic_DNA"/>
</dbReference>
<feature type="chain" id="PRO_5045333661" description="Porin" evidence="2">
    <location>
        <begin position="29"/>
        <end position="70"/>
    </location>
</feature>
<feature type="signal peptide" evidence="2">
    <location>
        <begin position="1"/>
        <end position="28"/>
    </location>
</feature>
<organism evidence="3 4">
    <name type="scientific">Methylocystis borbori</name>
    <dbReference type="NCBI Taxonomy" id="3118750"/>
    <lineage>
        <taxon>Bacteria</taxon>
        <taxon>Pseudomonadati</taxon>
        <taxon>Pseudomonadota</taxon>
        <taxon>Alphaproteobacteria</taxon>
        <taxon>Hyphomicrobiales</taxon>
        <taxon>Methylocystaceae</taxon>
        <taxon>Methylocystis</taxon>
    </lineage>
</organism>
<feature type="region of interest" description="Disordered" evidence="1">
    <location>
        <begin position="45"/>
        <end position="70"/>
    </location>
</feature>
<evidence type="ECO:0000313" key="3">
    <source>
        <dbReference type="EMBL" id="MEF3366363.1"/>
    </source>
</evidence>